<evidence type="ECO:0000313" key="1">
    <source>
        <dbReference type="EMBL" id="KWT87591.1"/>
    </source>
</evidence>
<gene>
    <name evidence="1" type="ORF">ASN18_1329</name>
</gene>
<reference evidence="1 2" key="1">
    <citation type="submission" date="2015-11" db="EMBL/GenBank/DDBJ databases">
        <authorList>
            <person name="Lin W."/>
        </authorList>
    </citation>
    <scope>NUCLEOTIDE SEQUENCE [LARGE SCALE GENOMIC DNA]</scope>
    <source>
        <strain evidence="1 2">HCH-1</strain>
    </source>
</reference>
<accession>A0ABR5SG82</accession>
<evidence type="ECO:0000313" key="2">
    <source>
        <dbReference type="Proteomes" id="UP000060487"/>
    </source>
</evidence>
<keyword evidence="2" id="KW-1185">Reference proteome</keyword>
<comment type="caution">
    <text evidence="1">The sequence shown here is derived from an EMBL/GenBank/DDBJ whole genome shotgun (WGS) entry which is preliminary data.</text>
</comment>
<name>A0ABR5SG82_9BACT</name>
<protein>
    <recommendedName>
        <fullName evidence="3">Transposase</fullName>
    </recommendedName>
</protein>
<sequence>MLYGGEPPIAKLTWGLWHEPPHVHAMYGNRTHGKKTCLHESVSKVIHNSYPNNN</sequence>
<dbReference type="Proteomes" id="UP000060487">
    <property type="component" value="Unassembled WGS sequence"/>
</dbReference>
<evidence type="ECO:0008006" key="3">
    <source>
        <dbReference type="Google" id="ProtNLM"/>
    </source>
</evidence>
<proteinExistence type="predicted"/>
<dbReference type="EMBL" id="LNQR01000050">
    <property type="protein sequence ID" value="KWT87591.1"/>
    <property type="molecule type" value="Genomic_DNA"/>
</dbReference>
<organism evidence="1 2">
    <name type="scientific">Candidatus Magnetominusculus xianensis</name>
    <dbReference type="NCBI Taxonomy" id="1748249"/>
    <lineage>
        <taxon>Bacteria</taxon>
        <taxon>Pseudomonadati</taxon>
        <taxon>Nitrospirota</taxon>
        <taxon>Nitrospiria</taxon>
        <taxon>Nitrospirales</taxon>
        <taxon>Nitrospiraceae</taxon>
        <taxon>Candidatus Magnetominusculus</taxon>
    </lineage>
</organism>